<dbReference type="EMBL" id="QXFW01002301">
    <property type="protein sequence ID" value="KAE8979953.1"/>
    <property type="molecule type" value="Genomic_DNA"/>
</dbReference>
<evidence type="ECO:0000313" key="1">
    <source>
        <dbReference type="EMBL" id="KAE8979953.1"/>
    </source>
</evidence>
<name>A0A6A3IJP7_9STRA</name>
<reference evidence="1 2" key="1">
    <citation type="submission" date="2018-09" db="EMBL/GenBank/DDBJ databases">
        <title>Genomic investigation of the strawberry pathogen Phytophthora fragariae indicates pathogenicity is determined by transcriptional variation in three key races.</title>
        <authorList>
            <person name="Adams T.M."/>
            <person name="Armitage A.D."/>
            <person name="Sobczyk M.K."/>
            <person name="Bates H.J."/>
            <person name="Dunwell J.M."/>
            <person name="Nellist C.F."/>
            <person name="Harrison R.J."/>
        </authorList>
    </citation>
    <scope>NUCLEOTIDE SEQUENCE [LARGE SCALE GENOMIC DNA]</scope>
    <source>
        <strain evidence="1 2">SCRP245</strain>
    </source>
</reference>
<sequence>MSTLACVSASEQPAPAVAAADSPVSVLVANAILFTSAVAGTPASWSALSARAGRSVSALVRASAPASVLPLDDIPSTSAAPVSSA</sequence>
<comment type="caution">
    <text evidence="1">The sequence shown here is derived from an EMBL/GenBank/DDBJ whole genome shotgun (WGS) entry which is preliminary data.</text>
</comment>
<dbReference type="AlphaFoldDB" id="A0A6A3IJP7"/>
<gene>
    <name evidence="1" type="ORF">PF011_g22639</name>
</gene>
<protein>
    <submittedName>
        <fullName evidence="1">Uncharacterized protein</fullName>
    </submittedName>
</protein>
<organism evidence="1 2">
    <name type="scientific">Phytophthora fragariae</name>
    <dbReference type="NCBI Taxonomy" id="53985"/>
    <lineage>
        <taxon>Eukaryota</taxon>
        <taxon>Sar</taxon>
        <taxon>Stramenopiles</taxon>
        <taxon>Oomycota</taxon>
        <taxon>Peronosporomycetes</taxon>
        <taxon>Peronosporales</taxon>
        <taxon>Peronosporaceae</taxon>
        <taxon>Phytophthora</taxon>
    </lineage>
</organism>
<accession>A0A6A3IJP7</accession>
<evidence type="ECO:0000313" key="2">
    <source>
        <dbReference type="Proteomes" id="UP000460718"/>
    </source>
</evidence>
<dbReference type="Proteomes" id="UP000460718">
    <property type="component" value="Unassembled WGS sequence"/>
</dbReference>
<proteinExistence type="predicted"/>